<gene>
    <name evidence="5" type="primary">LOC115888993</name>
</gene>
<evidence type="ECO:0000256" key="1">
    <source>
        <dbReference type="ARBA" id="ARBA00004123"/>
    </source>
</evidence>
<proteinExistence type="predicted"/>
<evidence type="ECO:0000256" key="3">
    <source>
        <dbReference type="SAM" id="Coils"/>
    </source>
</evidence>
<feature type="coiled-coil region" evidence="3">
    <location>
        <begin position="130"/>
        <end position="157"/>
    </location>
</feature>
<dbReference type="KEGG" id="soy:115888993"/>
<dbReference type="Pfam" id="PF05615">
    <property type="entry name" value="THOC7"/>
    <property type="match status" value="1"/>
</dbReference>
<dbReference type="Proteomes" id="UP000504635">
    <property type="component" value="Unplaced"/>
</dbReference>
<dbReference type="AlphaFoldDB" id="A0A6J2YPQ5"/>
<dbReference type="InterPro" id="IPR008501">
    <property type="entry name" value="THOC7/Mft1"/>
</dbReference>
<dbReference type="RefSeq" id="XP_030764760.1">
    <property type="nucleotide sequence ID" value="XM_030908900.1"/>
</dbReference>
<protein>
    <submittedName>
        <fullName evidence="5">THO complex subunit 7 homolog</fullName>
    </submittedName>
</protein>
<name>A0A6J2YPQ5_SITOR</name>
<reference evidence="5" key="1">
    <citation type="submission" date="2025-08" db="UniProtKB">
        <authorList>
            <consortium name="RefSeq"/>
        </authorList>
    </citation>
    <scope>IDENTIFICATION</scope>
    <source>
        <tissue evidence="5">Gonads</tissue>
    </source>
</reference>
<keyword evidence="3" id="KW-0175">Coiled coil</keyword>
<keyword evidence="2" id="KW-0539">Nucleus</keyword>
<keyword evidence="4" id="KW-1185">Reference proteome</keyword>
<organism evidence="4 5">
    <name type="scientific">Sitophilus oryzae</name>
    <name type="common">Rice weevil</name>
    <name type="synonym">Curculio oryzae</name>
    <dbReference type="NCBI Taxonomy" id="7048"/>
    <lineage>
        <taxon>Eukaryota</taxon>
        <taxon>Metazoa</taxon>
        <taxon>Ecdysozoa</taxon>
        <taxon>Arthropoda</taxon>
        <taxon>Hexapoda</taxon>
        <taxon>Insecta</taxon>
        <taxon>Pterygota</taxon>
        <taxon>Neoptera</taxon>
        <taxon>Endopterygota</taxon>
        <taxon>Coleoptera</taxon>
        <taxon>Polyphaga</taxon>
        <taxon>Cucujiformia</taxon>
        <taxon>Curculionidae</taxon>
        <taxon>Dryophthorinae</taxon>
        <taxon>Sitophilus</taxon>
    </lineage>
</organism>
<comment type="subcellular location">
    <subcellularLocation>
        <location evidence="1">Nucleus</location>
    </subcellularLocation>
</comment>
<evidence type="ECO:0000313" key="4">
    <source>
        <dbReference type="Proteomes" id="UP000504635"/>
    </source>
</evidence>
<dbReference type="GO" id="GO:0006397">
    <property type="term" value="P:mRNA processing"/>
    <property type="evidence" value="ECO:0007669"/>
    <property type="project" value="InterPro"/>
</dbReference>
<evidence type="ECO:0000313" key="5">
    <source>
        <dbReference type="RefSeq" id="XP_030764760.1"/>
    </source>
</evidence>
<dbReference type="GeneID" id="115888993"/>
<sequence>MSEEFIIKRRLLFDGEGTGDDKKINNLLKLLISWLLESDTNTKSDITYDALMAQLHSLIFNRKKSLLSSASTNKQRQLMKNLYNIYKERIELIRKDIVKQDGLLENAKITNRMYITYNLICQTIAKELPRRKLQSKIDILKREISELEIRKHVLGNTFNCKVKQCRVLSTSANNIYKELGSEVNDSD</sequence>
<accession>A0A6J2YPQ5</accession>
<dbReference type="GO" id="GO:0000445">
    <property type="term" value="C:THO complex part of transcription export complex"/>
    <property type="evidence" value="ECO:0007669"/>
    <property type="project" value="InterPro"/>
</dbReference>
<dbReference type="OrthoDB" id="205166at2759"/>
<dbReference type="InParanoid" id="A0A6J2YPQ5"/>
<evidence type="ECO:0000256" key="2">
    <source>
        <dbReference type="ARBA" id="ARBA00023242"/>
    </source>
</evidence>